<dbReference type="VEuPathDB" id="FungiDB:FUN_003459"/>
<dbReference type="AlphaFoldDB" id="A0A2N1MKU3"/>
<evidence type="ECO:0000313" key="1">
    <source>
        <dbReference type="EMBL" id="PKK62255.1"/>
    </source>
</evidence>
<gene>
    <name evidence="1" type="ORF">RhiirC2_790640</name>
</gene>
<proteinExistence type="predicted"/>
<organism evidence="1 2">
    <name type="scientific">Rhizophagus irregularis</name>
    <dbReference type="NCBI Taxonomy" id="588596"/>
    <lineage>
        <taxon>Eukaryota</taxon>
        <taxon>Fungi</taxon>
        <taxon>Fungi incertae sedis</taxon>
        <taxon>Mucoromycota</taxon>
        <taxon>Glomeromycotina</taxon>
        <taxon>Glomeromycetes</taxon>
        <taxon>Glomerales</taxon>
        <taxon>Glomeraceae</taxon>
        <taxon>Rhizophagus</taxon>
    </lineage>
</organism>
<protein>
    <submittedName>
        <fullName evidence="1">Uncharacterized protein</fullName>
    </submittedName>
</protein>
<evidence type="ECO:0000313" key="2">
    <source>
        <dbReference type="Proteomes" id="UP000233469"/>
    </source>
</evidence>
<dbReference type="EMBL" id="LLXL01001975">
    <property type="protein sequence ID" value="PKK62255.1"/>
    <property type="molecule type" value="Genomic_DNA"/>
</dbReference>
<accession>A0A2N1MKU3</accession>
<name>A0A2N1MKU3_9GLOM</name>
<reference evidence="1 2" key="1">
    <citation type="submission" date="2016-04" db="EMBL/GenBank/DDBJ databases">
        <title>Genome analyses suggest a sexual origin of heterokaryosis in a supposedly ancient asexual fungus.</title>
        <authorList>
            <person name="Ropars J."/>
            <person name="Sedzielewska K."/>
            <person name="Noel J."/>
            <person name="Charron P."/>
            <person name="Farinelli L."/>
            <person name="Marton T."/>
            <person name="Kruger M."/>
            <person name="Pelin A."/>
            <person name="Brachmann A."/>
            <person name="Corradi N."/>
        </authorList>
    </citation>
    <scope>NUCLEOTIDE SEQUENCE [LARGE SCALE GENOMIC DNA]</scope>
    <source>
        <strain evidence="1 2">C2</strain>
    </source>
</reference>
<dbReference type="Proteomes" id="UP000233469">
    <property type="component" value="Unassembled WGS sequence"/>
</dbReference>
<sequence length="181" mass="20830">MSGTIKNVSNRDLEVLLRKIVSPPIYFKHIVKRDLNMWVISISELIKMHQNLLYKVGETFSGKLKDSAQFEVQFSKATNYKPGKKYVIEIDTAYQEYQPYALFELHKNCQGSVFLCGQVSYPRGLDIEQSGSVIFNNLLTKFEVNIDLQKKVNLKEMATVENGITTMQFKMVNNKRKIPIA</sequence>
<comment type="caution">
    <text evidence="1">The sequence shown here is derived from an EMBL/GenBank/DDBJ whole genome shotgun (WGS) entry which is preliminary data.</text>
</comment>
<reference evidence="1 2" key="2">
    <citation type="submission" date="2017-10" db="EMBL/GenBank/DDBJ databases">
        <title>Extensive intraspecific genome diversity in a model arbuscular mycorrhizal fungus.</title>
        <authorList>
            <person name="Chen E.C.H."/>
            <person name="Morin E."/>
            <person name="Baudet D."/>
            <person name="Noel J."/>
            <person name="Ndikumana S."/>
            <person name="Charron P."/>
            <person name="St-Onge C."/>
            <person name="Giorgi J."/>
            <person name="Grigoriev I.V."/>
            <person name="Roux C."/>
            <person name="Martin F.M."/>
            <person name="Corradi N."/>
        </authorList>
    </citation>
    <scope>NUCLEOTIDE SEQUENCE [LARGE SCALE GENOMIC DNA]</scope>
    <source>
        <strain evidence="1 2">C2</strain>
    </source>
</reference>